<reference evidence="4 5" key="1">
    <citation type="submission" date="2020-08" db="EMBL/GenBank/DDBJ databases">
        <title>Genomic Encyclopedia of Type Strains, Phase IV (KMG-IV): sequencing the most valuable type-strain genomes for metagenomic binning, comparative biology and taxonomic classification.</title>
        <authorList>
            <person name="Goeker M."/>
        </authorList>
    </citation>
    <scope>NUCLEOTIDE SEQUENCE [LARGE SCALE GENOMIC DNA]</scope>
    <source>
        <strain evidence="4 5">DSM 102255</strain>
    </source>
</reference>
<feature type="domain" description="4-oxalocrotonate tautomerase-like" evidence="3">
    <location>
        <begin position="2"/>
        <end position="55"/>
    </location>
</feature>
<dbReference type="PANTHER" id="PTHR35530:SF1">
    <property type="entry name" value="2-HYDROXYMUCONATE TAUTOMERASE"/>
    <property type="match status" value="1"/>
</dbReference>
<keyword evidence="2 4" id="KW-0413">Isomerase</keyword>
<dbReference type="InterPro" id="IPR004370">
    <property type="entry name" value="4-OT-like_dom"/>
</dbReference>
<gene>
    <name evidence="4" type="ORF">FHS92_000780</name>
</gene>
<dbReference type="Proteomes" id="UP000552700">
    <property type="component" value="Unassembled WGS sequence"/>
</dbReference>
<sequence length="59" mass="6522">MPIVTVMMVEGRPDESRRAMQKEVAEAIHRTIGVPIDTIRVILQEVPPTNWSVGGIPKA</sequence>
<protein>
    <submittedName>
        <fullName evidence="4">4-oxalocrotonate tautomerase</fullName>
        <ecNumber evidence="4">5.3.2.6</ecNumber>
    </submittedName>
</protein>
<dbReference type="SUPFAM" id="SSF55331">
    <property type="entry name" value="Tautomerase/MIF"/>
    <property type="match status" value="1"/>
</dbReference>
<evidence type="ECO:0000259" key="3">
    <source>
        <dbReference type="Pfam" id="PF01361"/>
    </source>
</evidence>
<dbReference type="AlphaFoldDB" id="A0A841IWP1"/>
<dbReference type="RefSeq" id="WP_184077695.1">
    <property type="nucleotide sequence ID" value="NZ_JACIJP010000001.1"/>
</dbReference>
<evidence type="ECO:0000313" key="5">
    <source>
        <dbReference type="Proteomes" id="UP000552700"/>
    </source>
</evidence>
<comment type="caution">
    <text evidence="4">The sequence shown here is derived from an EMBL/GenBank/DDBJ whole genome shotgun (WGS) entry which is preliminary data.</text>
</comment>
<proteinExistence type="inferred from homology"/>
<keyword evidence="5" id="KW-1185">Reference proteome</keyword>
<organism evidence="4 5">
    <name type="scientific">Sphingobium subterraneum</name>
    <dbReference type="NCBI Taxonomy" id="627688"/>
    <lineage>
        <taxon>Bacteria</taxon>
        <taxon>Pseudomonadati</taxon>
        <taxon>Pseudomonadota</taxon>
        <taxon>Alphaproteobacteria</taxon>
        <taxon>Sphingomonadales</taxon>
        <taxon>Sphingomonadaceae</taxon>
        <taxon>Sphingobium</taxon>
    </lineage>
</organism>
<evidence type="ECO:0000256" key="2">
    <source>
        <dbReference type="ARBA" id="ARBA00023235"/>
    </source>
</evidence>
<dbReference type="Gene3D" id="3.30.429.10">
    <property type="entry name" value="Macrophage Migration Inhibitory Factor"/>
    <property type="match status" value="1"/>
</dbReference>
<evidence type="ECO:0000256" key="1">
    <source>
        <dbReference type="ARBA" id="ARBA00006723"/>
    </source>
</evidence>
<dbReference type="EC" id="5.3.2.6" evidence="4"/>
<evidence type="ECO:0000313" key="4">
    <source>
        <dbReference type="EMBL" id="MBB6123073.1"/>
    </source>
</evidence>
<accession>A0A841IWP1</accession>
<dbReference type="EMBL" id="JACIJP010000001">
    <property type="protein sequence ID" value="MBB6123073.1"/>
    <property type="molecule type" value="Genomic_DNA"/>
</dbReference>
<dbReference type="Pfam" id="PF01361">
    <property type="entry name" value="Tautomerase"/>
    <property type="match status" value="1"/>
</dbReference>
<dbReference type="InterPro" id="IPR014347">
    <property type="entry name" value="Tautomerase/MIF_sf"/>
</dbReference>
<name>A0A841IWP1_9SPHN</name>
<dbReference type="PANTHER" id="PTHR35530">
    <property type="entry name" value="TAUTOMERASE-RELATED"/>
    <property type="match status" value="1"/>
</dbReference>
<dbReference type="NCBIfam" id="NF002571">
    <property type="entry name" value="PRK02220.1"/>
    <property type="match status" value="1"/>
</dbReference>
<dbReference type="GO" id="GO:0016853">
    <property type="term" value="F:isomerase activity"/>
    <property type="evidence" value="ECO:0007669"/>
    <property type="project" value="UniProtKB-KW"/>
</dbReference>
<comment type="similarity">
    <text evidence="1">Belongs to the 4-oxalocrotonate tautomerase family.</text>
</comment>